<keyword evidence="2" id="KW-1185">Reference proteome</keyword>
<protein>
    <submittedName>
        <fullName evidence="1">Uncharacterized protein</fullName>
    </submittedName>
</protein>
<sequence length="163" mass="18637">MLYSLSLPSSSPSYPPAKPLKPRHLSPSPHPSHYIKFRTAHHENLRLTFLCPELLSLNFDITDVEPVFQFLTDDLHASVQESRGLVIKCPRLLFSDVEYFLRPTLNYLRQLGVNKLNVPSNLNAHLLNIRVEQMQFGKEDNAKALASEEKECQDQIEQDAVVE</sequence>
<organism evidence="1 2">
    <name type="scientific">Populus alba</name>
    <name type="common">White poplar</name>
    <dbReference type="NCBI Taxonomy" id="43335"/>
    <lineage>
        <taxon>Eukaryota</taxon>
        <taxon>Viridiplantae</taxon>
        <taxon>Streptophyta</taxon>
        <taxon>Embryophyta</taxon>
        <taxon>Tracheophyta</taxon>
        <taxon>Spermatophyta</taxon>
        <taxon>Magnoliopsida</taxon>
        <taxon>eudicotyledons</taxon>
        <taxon>Gunneridae</taxon>
        <taxon>Pentapetalae</taxon>
        <taxon>rosids</taxon>
        <taxon>fabids</taxon>
        <taxon>Malpighiales</taxon>
        <taxon>Salicaceae</taxon>
        <taxon>Saliceae</taxon>
        <taxon>Populus</taxon>
    </lineage>
</organism>
<gene>
    <name evidence="1" type="ORF">D5086_008946</name>
</gene>
<evidence type="ECO:0000313" key="1">
    <source>
        <dbReference type="EMBL" id="KAL3597309.1"/>
    </source>
</evidence>
<comment type="caution">
    <text evidence="1">The sequence shown here is derived from an EMBL/GenBank/DDBJ whole genome shotgun (WGS) entry which is preliminary data.</text>
</comment>
<dbReference type="EMBL" id="RCHU02000004">
    <property type="protein sequence ID" value="KAL3597309.1"/>
    <property type="molecule type" value="Genomic_DNA"/>
</dbReference>
<reference evidence="1 2" key="1">
    <citation type="journal article" date="2024" name="Plant Biotechnol. J.">
        <title>Genome and CRISPR/Cas9 system of a widespread forest tree (Populus alba) in the world.</title>
        <authorList>
            <person name="Liu Y.J."/>
            <person name="Jiang P.F."/>
            <person name="Han X.M."/>
            <person name="Li X.Y."/>
            <person name="Wang H.M."/>
            <person name="Wang Y.J."/>
            <person name="Wang X.X."/>
            <person name="Zeng Q.Y."/>
        </authorList>
    </citation>
    <scope>NUCLEOTIDE SEQUENCE [LARGE SCALE GENOMIC DNA]</scope>
    <source>
        <strain evidence="2">cv. PAL-ZL1</strain>
    </source>
</reference>
<evidence type="ECO:0000313" key="2">
    <source>
        <dbReference type="Proteomes" id="UP000309997"/>
    </source>
</evidence>
<dbReference type="Proteomes" id="UP000309997">
    <property type="component" value="Unassembled WGS sequence"/>
</dbReference>
<name>A0ACC4CI99_POPAL</name>
<accession>A0ACC4CI99</accession>
<proteinExistence type="predicted"/>